<gene>
    <name evidence="2" type="ORF">WJ96_06205</name>
</gene>
<dbReference type="EMBL" id="LPBJ01000047">
    <property type="protein sequence ID" value="KVP98162.1"/>
    <property type="molecule type" value="Genomic_DNA"/>
</dbReference>
<accession>A0AAW3MYW0</accession>
<evidence type="ECO:0000313" key="2">
    <source>
        <dbReference type="EMBL" id="KVP98162.1"/>
    </source>
</evidence>
<feature type="region of interest" description="Disordered" evidence="1">
    <location>
        <begin position="1"/>
        <end position="23"/>
    </location>
</feature>
<evidence type="ECO:0000256" key="1">
    <source>
        <dbReference type="SAM" id="MobiDB-lite"/>
    </source>
</evidence>
<name>A0AAW3MYW0_9BURK</name>
<proteinExistence type="predicted"/>
<dbReference type="Proteomes" id="UP000056453">
    <property type="component" value="Unassembled WGS sequence"/>
</dbReference>
<comment type="caution">
    <text evidence="2">The sequence shown here is derived from an EMBL/GenBank/DDBJ whole genome shotgun (WGS) entry which is preliminary data.</text>
</comment>
<keyword evidence="3" id="KW-1185">Reference proteome</keyword>
<dbReference type="RefSeq" id="WP_059925227.1">
    <property type="nucleotide sequence ID" value="NZ_LPBJ01000047.1"/>
</dbReference>
<protein>
    <submittedName>
        <fullName evidence="2">Uncharacterized protein</fullName>
    </submittedName>
</protein>
<dbReference type="AlphaFoldDB" id="A0AAW3MYW0"/>
<evidence type="ECO:0000313" key="3">
    <source>
        <dbReference type="Proteomes" id="UP000056453"/>
    </source>
</evidence>
<reference evidence="2 3" key="1">
    <citation type="submission" date="2015-11" db="EMBL/GenBank/DDBJ databases">
        <title>Expanding the genomic diversity of Burkholderia species for the development of highly accurate diagnostics.</title>
        <authorList>
            <person name="Sahl J."/>
            <person name="Keim P."/>
            <person name="Wagner D."/>
        </authorList>
    </citation>
    <scope>NUCLEOTIDE SEQUENCE [LARGE SCALE GENOMIC DNA]</scope>
    <source>
        <strain evidence="2 3">MSMB1808WGS</strain>
    </source>
</reference>
<sequence>MSVESGIYRVQRRDEQGNPKGDAVGLLLSDAPLTPQSNKVKLFLQAATPDVPAARIVYHWQTLDARRFEESGLDPLELELSAAQIPERVIEQRYTRPDGVRIRHTVKLVTGEVVCYN</sequence>
<organism evidence="2 3">
    <name type="scientific">Burkholderia ubonensis</name>
    <dbReference type="NCBI Taxonomy" id="101571"/>
    <lineage>
        <taxon>Bacteria</taxon>
        <taxon>Pseudomonadati</taxon>
        <taxon>Pseudomonadota</taxon>
        <taxon>Betaproteobacteria</taxon>
        <taxon>Burkholderiales</taxon>
        <taxon>Burkholderiaceae</taxon>
        <taxon>Burkholderia</taxon>
        <taxon>Burkholderia cepacia complex</taxon>
    </lineage>
</organism>